<feature type="coiled-coil region" evidence="1">
    <location>
        <begin position="233"/>
        <end position="269"/>
    </location>
</feature>
<feature type="compositionally biased region" description="Basic residues" evidence="2">
    <location>
        <begin position="333"/>
        <end position="344"/>
    </location>
</feature>
<evidence type="ECO:0000313" key="3">
    <source>
        <dbReference type="EMBL" id="KAF2825763.1"/>
    </source>
</evidence>
<evidence type="ECO:0000256" key="2">
    <source>
        <dbReference type="SAM" id="MobiDB-lite"/>
    </source>
</evidence>
<feature type="compositionally biased region" description="Low complexity" evidence="2">
    <location>
        <begin position="300"/>
        <end position="316"/>
    </location>
</feature>
<gene>
    <name evidence="3" type="ORF">CC86DRAFT_418281</name>
</gene>
<dbReference type="Proteomes" id="UP000799424">
    <property type="component" value="Unassembled WGS sequence"/>
</dbReference>
<feature type="region of interest" description="Disordered" evidence="2">
    <location>
        <begin position="22"/>
        <end position="85"/>
    </location>
</feature>
<keyword evidence="1" id="KW-0175">Coiled coil</keyword>
<feature type="compositionally biased region" description="Basic and acidic residues" evidence="2">
    <location>
        <begin position="283"/>
        <end position="294"/>
    </location>
</feature>
<reference evidence="3" key="1">
    <citation type="journal article" date="2020" name="Stud. Mycol.">
        <title>101 Dothideomycetes genomes: a test case for predicting lifestyles and emergence of pathogens.</title>
        <authorList>
            <person name="Haridas S."/>
            <person name="Albert R."/>
            <person name="Binder M."/>
            <person name="Bloem J."/>
            <person name="Labutti K."/>
            <person name="Salamov A."/>
            <person name="Andreopoulos B."/>
            <person name="Baker S."/>
            <person name="Barry K."/>
            <person name="Bills G."/>
            <person name="Bluhm B."/>
            <person name="Cannon C."/>
            <person name="Castanera R."/>
            <person name="Culley D."/>
            <person name="Daum C."/>
            <person name="Ezra D."/>
            <person name="Gonzalez J."/>
            <person name="Henrissat B."/>
            <person name="Kuo A."/>
            <person name="Liang C."/>
            <person name="Lipzen A."/>
            <person name="Lutzoni F."/>
            <person name="Magnuson J."/>
            <person name="Mondo S."/>
            <person name="Nolan M."/>
            <person name="Ohm R."/>
            <person name="Pangilinan J."/>
            <person name="Park H.-J."/>
            <person name="Ramirez L."/>
            <person name="Alfaro M."/>
            <person name="Sun H."/>
            <person name="Tritt A."/>
            <person name="Yoshinaga Y."/>
            <person name="Zwiers L.-H."/>
            <person name="Turgeon B."/>
            <person name="Goodwin S."/>
            <person name="Spatafora J."/>
            <person name="Crous P."/>
            <person name="Grigoriev I."/>
        </authorList>
    </citation>
    <scope>NUCLEOTIDE SEQUENCE</scope>
    <source>
        <strain evidence="3">CBS 113818</strain>
    </source>
</reference>
<feature type="compositionally biased region" description="Basic and acidic residues" evidence="2">
    <location>
        <begin position="359"/>
        <end position="378"/>
    </location>
</feature>
<feature type="compositionally biased region" description="Polar residues" evidence="2">
    <location>
        <begin position="36"/>
        <end position="52"/>
    </location>
</feature>
<dbReference type="EMBL" id="MU006227">
    <property type="protein sequence ID" value="KAF2825763.1"/>
    <property type="molecule type" value="Genomic_DNA"/>
</dbReference>
<accession>A0A6A6ZY22</accession>
<sequence length="378" mass="42652">MSNLGLRTSIAVINNVMAPFEASNHKNGKSMDSLRQRSASPSSVGSNESKTGCDSGYGSDVDEGRDDAQHFRPPDLLQPTTKKKDGPFLLPTSSIRSYSSYPLIGVGLVAAAGLMFAPVAGTTRVLEPSFFKIQWTRQPEVEYREIVKVVEITKIVEVEKPIYFYYFKTVEVEKPVHFYYFKTADVKPNDDVDPEIENPLRFVYGSLHEVNIHMQGLPRNTGKKGPYYADAIKEHEELSARDAAEEAARLAEERRVAAAEADRKRKERDTEWRATFDRIKHKIDESAREREARQNRTTQSGSVPSPAGRGGAAPRAKQQDKATPRSQQESKAKPRPKQQAKAKPRTNNFDRNTPEELAEEKRIRDKKFDVDLEGWGRK</sequence>
<evidence type="ECO:0000256" key="1">
    <source>
        <dbReference type="SAM" id="Coils"/>
    </source>
</evidence>
<feature type="compositionally biased region" description="Basic and acidic residues" evidence="2">
    <location>
        <begin position="317"/>
        <end position="332"/>
    </location>
</feature>
<evidence type="ECO:0000313" key="4">
    <source>
        <dbReference type="Proteomes" id="UP000799424"/>
    </source>
</evidence>
<proteinExistence type="predicted"/>
<name>A0A6A6ZY22_9PLEO</name>
<organism evidence="3 4">
    <name type="scientific">Ophiobolus disseminans</name>
    <dbReference type="NCBI Taxonomy" id="1469910"/>
    <lineage>
        <taxon>Eukaryota</taxon>
        <taxon>Fungi</taxon>
        <taxon>Dikarya</taxon>
        <taxon>Ascomycota</taxon>
        <taxon>Pezizomycotina</taxon>
        <taxon>Dothideomycetes</taxon>
        <taxon>Pleosporomycetidae</taxon>
        <taxon>Pleosporales</taxon>
        <taxon>Pleosporineae</taxon>
        <taxon>Phaeosphaeriaceae</taxon>
        <taxon>Ophiobolus</taxon>
    </lineage>
</organism>
<feature type="region of interest" description="Disordered" evidence="2">
    <location>
        <begin position="283"/>
        <end position="378"/>
    </location>
</feature>
<keyword evidence="4" id="KW-1185">Reference proteome</keyword>
<protein>
    <submittedName>
        <fullName evidence="3">Uncharacterized protein</fullName>
    </submittedName>
</protein>
<dbReference type="AlphaFoldDB" id="A0A6A6ZY22"/>